<name>A0A918ANJ6_9PSEU</name>
<feature type="chain" id="PRO_5038404222" description="Lipoprotein" evidence="1">
    <location>
        <begin position="26"/>
        <end position="192"/>
    </location>
</feature>
<dbReference type="EMBL" id="BMRG01000007">
    <property type="protein sequence ID" value="GGP63078.1"/>
    <property type="molecule type" value="Genomic_DNA"/>
</dbReference>
<evidence type="ECO:0000256" key="1">
    <source>
        <dbReference type="SAM" id="SignalP"/>
    </source>
</evidence>
<comment type="caution">
    <text evidence="2">The sequence shown here is derived from an EMBL/GenBank/DDBJ whole genome shotgun (WGS) entry which is preliminary data.</text>
</comment>
<evidence type="ECO:0000313" key="3">
    <source>
        <dbReference type="Proteomes" id="UP000639606"/>
    </source>
</evidence>
<protein>
    <recommendedName>
        <fullName evidence="4">Lipoprotein</fullName>
    </recommendedName>
</protein>
<organism evidence="2 3">
    <name type="scientific">Saccharothrix coeruleofusca</name>
    <dbReference type="NCBI Taxonomy" id="33919"/>
    <lineage>
        <taxon>Bacteria</taxon>
        <taxon>Bacillati</taxon>
        <taxon>Actinomycetota</taxon>
        <taxon>Actinomycetes</taxon>
        <taxon>Pseudonocardiales</taxon>
        <taxon>Pseudonocardiaceae</taxon>
        <taxon>Saccharothrix</taxon>
    </lineage>
</organism>
<accession>A0A918ANJ6</accession>
<keyword evidence="1" id="KW-0732">Signal</keyword>
<sequence>MGYNSPMTRWVLLVGALLLSAGCAAPVAGKPVAAPVTSSAAAAAPDEVVRWVDKFCGVANYLIAAGSVSAGQPTGDPARMKQAMSESLGRVVDVLDVALHDLAELSPAPDPAADTSVELITTPLAEARDKFAAAREAVDNAPELTGEVFEGVMKNMTEAVTGMTQGVEKLAVVSLPEQFQRAVPQAPNCAQR</sequence>
<evidence type="ECO:0000313" key="2">
    <source>
        <dbReference type="EMBL" id="GGP63078.1"/>
    </source>
</evidence>
<keyword evidence="3" id="KW-1185">Reference proteome</keyword>
<evidence type="ECO:0008006" key="4">
    <source>
        <dbReference type="Google" id="ProtNLM"/>
    </source>
</evidence>
<gene>
    <name evidence="2" type="ORF">GCM10010185_39580</name>
</gene>
<reference evidence="2" key="1">
    <citation type="journal article" date="2014" name="Int. J. Syst. Evol. Microbiol.">
        <title>Complete genome sequence of Corynebacterium casei LMG S-19264T (=DSM 44701T), isolated from a smear-ripened cheese.</title>
        <authorList>
            <consortium name="US DOE Joint Genome Institute (JGI-PGF)"/>
            <person name="Walter F."/>
            <person name="Albersmeier A."/>
            <person name="Kalinowski J."/>
            <person name="Ruckert C."/>
        </authorList>
    </citation>
    <scope>NUCLEOTIDE SEQUENCE</scope>
    <source>
        <strain evidence="2">JCM 3313</strain>
    </source>
</reference>
<dbReference type="AlphaFoldDB" id="A0A918ANJ6"/>
<proteinExistence type="predicted"/>
<feature type="signal peptide" evidence="1">
    <location>
        <begin position="1"/>
        <end position="25"/>
    </location>
</feature>
<dbReference type="Proteomes" id="UP000639606">
    <property type="component" value="Unassembled WGS sequence"/>
</dbReference>
<reference evidence="2" key="2">
    <citation type="submission" date="2020-09" db="EMBL/GenBank/DDBJ databases">
        <authorList>
            <person name="Sun Q."/>
            <person name="Ohkuma M."/>
        </authorList>
    </citation>
    <scope>NUCLEOTIDE SEQUENCE</scope>
    <source>
        <strain evidence="2">JCM 3313</strain>
    </source>
</reference>